<keyword evidence="1" id="KW-1133">Transmembrane helix</keyword>
<name>A0A840CTL9_9BACT</name>
<keyword evidence="4" id="KW-1185">Reference proteome</keyword>
<gene>
    <name evidence="3" type="ORF">GGR21_001757</name>
</gene>
<keyword evidence="1" id="KW-0472">Membrane</keyword>
<dbReference type="Pfam" id="PF02517">
    <property type="entry name" value="Rce1-like"/>
    <property type="match status" value="1"/>
</dbReference>
<proteinExistence type="predicted"/>
<dbReference type="GO" id="GO:0004175">
    <property type="term" value="F:endopeptidase activity"/>
    <property type="evidence" value="ECO:0007669"/>
    <property type="project" value="UniProtKB-ARBA"/>
</dbReference>
<dbReference type="Proteomes" id="UP000555103">
    <property type="component" value="Unassembled WGS sequence"/>
</dbReference>
<evidence type="ECO:0000313" key="3">
    <source>
        <dbReference type="EMBL" id="MBB4035862.1"/>
    </source>
</evidence>
<evidence type="ECO:0000313" key="4">
    <source>
        <dbReference type="Proteomes" id="UP000555103"/>
    </source>
</evidence>
<accession>A0A840CTL9</accession>
<feature type="transmembrane region" description="Helical" evidence="1">
    <location>
        <begin position="21"/>
        <end position="38"/>
    </location>
</feature>
<protein>
    <recommendedName>
        <fullName evidence="2">CAAX prenyl protease 2/Lysostaphin resistance protein A-like domain-containing protein</fullName>
    </recommendedName>
</protein>
<evidence type="ECO:0000256" key="1">
    <source>
        <dbReference type="SAM" id="Phobius"/>
    </source>
</evidence>
<reference evidence="3 4" key="1">
    <citation type="submission" date="2020-08" db="EMBL/GenBank/DDBJ databases">
        <title>Genomic Encyclopedia of Type Strains, Phase IV (KMG-IV): sequencing the most valuable type-strain genomes for metagenomic binning, comparative biology and taxonomic classification.</title>
        <authorList>
            <person name="Goeker M."/>
        </authorList>
    </citation>
    <scope>NUCLEOTIDE SEQUENCE [LARGE SCALE GENOMIC DNA]</scope>
    <source>
        <strain evidence="3 4">DSM 104969</strain>
    </source>
</reference>
<feature type="transmembrane region" description="Helical" evidence="1">
    <location>
        <begin position="204"/>
        <end position="221"/>
    </location>
</feature>
<organism evidence="3 4">
    <name type="scientific">Dysgonomonas hofstadii</name>
    <dbReference type="NCBI Taxonomy" id="637886"/>
    <lineage>
        <taxon>Bacteria</taxon>
        <taxon>Pseudomonadati</taxon>
        <taxon>Bacteroidota</taxon>
        <taxon>Bacteroidia</taxon>
        <taxon>Bacteroidales</taxon>
        <taxon>Dysgonomonadaceae</taxon>
        <taxon>Dysgonomonas</taxon>
    </lineage>
</organism>
<feature type="transmembrane region" description="Helical" evidence="1">
    <location>
        <begin position="44"/>
        <end position="65"/>
    </location>
</feature>
<comment type="caution">
    <text evidence="3">The sequence shown here is derived from an EMBL/GenBank/DDBJ whole genome shotgun (WGS) entry which is preliminary data.</text>
</comment>
<sequence>MDIKKEALRPVFRFLTYNWKLGLFLILLVGIPRFILVLDANASSGGYGTVSIIFLIMWVVPFIFLSKEGRRYIGIKKPTNYLWLMASFFIGFVFCVLMFVCAKFLYADTINNSFVYISRSYTIPGDALVVNKFMFFAMFSLVGMTYSPIGEELFYRGVVHGSFVDQFGETKASIFDSLAFALTHLAHFGIVYNMGGWEFLPVPAIMWVVGMFILSQLLFLCKQKTDSILGAIIGHAGYNVGMMYVIFYHIF</sequence>
<dbReference type="GO" id="GO:0080120">
    <property type="term" value="P:CAAX-box protein maturation"/>
    <property type="evidence" value="ECO:0007669"/>
    <property type="project" value="UniProtKB-ARBA"/>
</dbReference>
<feature type="transmembrane region" description="Helical" evidence="1">
    <location>
        <begin position="81"/>
        <end position="107"/>
    </location>
</feature>
<dbReference type="AlphaFoldDB" id="A0A840CTL9"/>
<dbReference type="InterPro" id="IPR003675">
    <property type="entry name" value="Rce1/LyrA-like_dom"/>
</dbReference>
<keyword evidence="1" id="KW-0812">Transmembrane</keyword>
<feature type="transmembrane region" description="Helical" evidence="1">
    <location>
        <begin position="228"/>
        <end position="250"/>
    </location>
</feature>
<feature type="domain" description="CAAX prenyl protease 2/Lysostaphin resistance protein A-like" evidence="2">
    <location>
        <begin position="136"/>
        <end position="240"/>
    </location>
</feature>
<evidence type="ECO:0000259" key="2">
    <source>
        <dbReference type="Pfam" id="PF02517"/>
    </source>
</evidence>
<dbReference type="EMBL" id="JACIEP010000005">
    <property type="protein sequence ID" value="MBB4035862.1"/>
    <property type="molecule type" value="Genomic_DNA"/>
</dbReference>
<feature type="transmembrane region" description="Helical" evidence="1">
    <location>
        <begin position="127"/>
        <end position="146"/>
    </location>
</feature>
<dbReference type="RefSeq" id="WP_183306776.1">
    <property type="nucleotide sequence ID" value="NZ_JACIEP010000005.1"/>
</dbReference>